<sequence>MPRDRPKPWDLIDFGPRLEQFEQQEKPPPDLLIIIGSWLLHLLDNADVGQRLTNMPGWRFAVIPGTHSGVDMVTCIFRVDTEARTATCSFFAYQAPPFGPA</sequence>
<protein>
    <submittedName>
        <fullName evidence="1">Uncharacterized protein</fullName>
    </submittedName>
</protein>
<name>A0A316F8B3_9ACTN</name>
<dbReference type="RefSeq" id="WP_109601739.1">
    <property type="nucleotide sequence ID" value="NZ_BONA01000083.1"/>
</dbReference>
<organism evidence="1 2">
    <name type="scientific">Actinoplanes xinjiangensis</name>
    <dbReference type="NCBI Taxonomy" id="512350"/>
    <lineage>
        <taxon>Bacteria</taxon>
        <taxon>Bacillati</taxon>
        <taxon>Actinomycetota</taxon>
        <taxon>Actinomycetes</taxon>
        <taxon>Micromonosporales</taxon>
        <taxon>Micromonosporaceae</taxon>
        <taxon>Actinoplanes</taxon>
    </lineage>
</organism>
<keyword evidence="2" id="KW-1185">Reference proteome</keyword>
<proteinExistence type="predicted"/>
<evidence type="ECO:0000313" key="2">
    <source>
        <dbReference type="Proteomes" id="UP000245697"/>
    </source>
</evidence>
<accession>A0A316F8B3</accession>
<dbReference type="Proteomes" id="UP000245697">
    <property type="component" value="Unassembled WGS sequence"/>
</dbReference>
<reference evidence="1 2" key="1">
    <citation type="submission" date="2018-05" db="EMBL/GenBank/DDBJ databases">
        <title>Genomic Encyclopedia of Archaeal and Bacterial Type Strains, Phase II (KMG-II): from individual species to whole genera.</title>
        <authorList>
            <person name="Goeker M."/>
        </authorList>
    </citation>
    <scope>NUCLEOTIDE SEQUENCE [LARGE SCALE GENOMIC DNA]</scope>
    <source>
        <strain evidence="1 2">DSM 45184</strain>
    </source>
</reference>
<dbReference type="EMBL" id="QGGR01000028">
    <property type="protein sequence ID" value="PWK33305.1"/>
    <property type="molecule type" value="Genomic_DNA"/>
</dbReference>
<gene>
    <name evidence="1" type="ORF">BC793_12895</name>
</gene>
<dbReference type="AlphaFoldDB" id="A0A316F8B3"/>
<comment type="caution">
    <text evidence="1">The sequence shown here is derived from an EMBL/GenBank/DDBJ whole genome shotgun (WGS) entry which is preliminary data.</text>
</comment>
<evidence type="ECO:0000313" key="1">
    <source>
        <dbReference type="EMBL" id="PWK33305.1"/>
    </source>
</evidence>